<name>A0A1W7CXP0_9ACTN</name>
<dbReference type="PANTHER" id="PTHR34069:SF2">
    <property type="entry name" value="BETA-KETOACYL-[ACYL-CARRIER-PROTEIN] SYNTHASE III"/>
    <property type="match status" value="1"/>
</dbReference>
<dbReference type="OrthoDB" id="7055207at2"/>
<dbReference type="GO" id="GO:0044550">
    <property type="term" value="P:secondary metabolite biosynthetic process"/>
    <property type="evidence" value="ECO:0007669"/>
    <property type="project" value="TreeGrafter"/>
</dbReference>
<feature type="domain" description="Beta-ketoacyl-[acyl-carrier-protein] synthase III C-terminal" evidence="3">
    <location>
        <begin position="245"/>
        <end position="335"/>
    </location>
</feature>
<dbReference type="AlphaFoldDB" id="A0A1W7CXP0"/>
<organism evidence="4 5">
    <name type="scientific">Streptomyces marincola</name>
    <dbReference type="NCBI Taxonomy" id="2878388"/>
    <lineage>
        <taxon>Bacteria</taxon>
        <taxon>Bacillati</taxon>
        <taxon>Actinomycetota</taxon>
        <taxon>Actinomycetes</taxon>
        <taxon>Kitasatosporales</taxon>
        <taxon>Streptomycetaceae</taxon>
        <taxon>Streptomyces</taxon>
    </lineage>
</organism>
<dbReference type="CDD" id="cd00827">
    <property type="entry name" value="init_cond_enzymes"/>
    <property type="match status" value="1"/>
</dbReference>
<gene>
    <name evidence="4" type="ORF">CAG99_12180</name>
</gene>
<dbReference type="RefSeq" id="WP_086159327.1">
    <property type="nucleotide sequence ID" value="NZ_CP021121.1"/>
</dbReference>
<keyword evidence="1" id="KW-0808">Transferase</keyword>
<evidence type="ECO:0000313" key="4">
    <source>
        <dbReference type="EMBL" id="ARQ69522.1"/>
    </source>
</evidence>
<dbReference type="SUPFAM" id="SSF53901">
    <property type="entry name" value="Thiolase-like"/>
    <property type="match status" value="1"/>
</dbReference>
<sequence>MADDDLYIASLGTRLPPPLAVADAVASGSCAPGVARASRMRSVVVSDGESGPELAAGAASVALDRAGGRAAADVDLVLHAHVYHQGHVVWAPASYVQRVTVGGHCPAFQVQQASNGGLGAVELASAYLLAAPERSAALVTTGDRFAPPRFDRFGSDPGTVYADGGTALLLSRRGGFARLRSLVTVSEPELEGMHRGDDPFGAAPFEHRPMVDLDAHKRDFVERHSLSFSIARVGAGQRAAIKQALSRAGAGLADMDRVALPHLGHRRLRSGYFRAFGLDEERTTWHWSRTVGHLGAGDPIAGLDHLVGSGELRAGQLALLVSVGAGFTWSCAVVEMLRDVPWATGRCAAREEPDEHEEGEAA</sequence>
<dbReference type="EMBL" id="CP021121">
    <property type="protein sequence ID" value="ARQ69522.1"/>
    <property type="molecule type" value="Genomic_DNA"/>
</dbReference>
<protein>
    <submittedName>
        <fullName evidence="4">3-oxoacyl-ACP synthase</fullName>
    </submittedName>
</protein>
<evidence type="ECO:0000256" key="2">
    <source>
        <dbReference type="ARBA" id="ARBA00023315"/>
    </source>
</evidence>
<dbReference type="Proteomes" id="UP000194218">
    <property type="component" value="Chromosome"/>
</dbReference>
<proteinExistence type="predicted"/>
<evidence type="ECO:0000256" key="1">
    <source>
        <dbReference type="ARBA" id="ARBA00022679"/>
    </source>
</evidence>
<dbReference type="PANTHER" id="PTHR34069">
    <property type="entry name" value="3-OXOACYL-[ACYL-CARRIER-PROTEIN] SYNTHASE 3"/>
    <property type="match status" value="1"/>
</dbReference>
<dbReference type="Pfam" id="PF08541">
    <property type="entry name" value="ACP_syn_III_C"/>
    <property type="match status" value="1"/>
</dbReference>
<reference evidence="4 5" key="1">
    <citation type="submission" date="2017-05" db="EMBL/GenBank/DDBJ databases">
        <title>Complete genome sequence of Streptomyces sp. SCSIO 03032 revealed the diverse biosynthetic pathways for its bioactive secondary metabolites.</title>
        <authorList>
            <person name="Ma L."/>
            <person name="Zhu Y."/>
            <person name="Zhang W."/>
            <person name="Zhang G."/>
            <person name="Tian X."/>
            <person name="Zhang S."/>
            <person name="Zhang C."/>
        </authorList>
    </citation>
    <scope>NUCLEOTIDE SEQUENCE [LARGE SCALE GENOMIC DNA]</scope>
    <source>
        <strain evidence="4 5">SCSIO 03032</strain>
    </source>
</reference>
<dbReference type="KEGG" id="smao:CAG99_12180"/>
<dbReference type="InterPro" id="IPR016039">
    <property type="entry name" value="Thiolase-like"/>
</dbReference>
<dbReference type="InterPro" id="IPR013747">
    <property type="entry name" value="ACP_syn_III_C"/>
</dbReference>
<evidence type="ECO:0000313" key="5">
    <source>
        <dbReference type="Proteomes" id="UP000194218"/>
    </source>
</evidence>
<dbReference type="GO" id="GO:0016747">
    <property type="term" value="F:acyltransferase activity, transferring groups other than amino-acyl groups"/>
    <property type="evidence" value="ECO:0007669"/>
    <property type="project" value="UniProtKB-ARBA"/>
</dbReference>
<dbReference type="Gene3D" id="3.40.47.10">
    <property type="match status" value="2"/>
</dbReference>
<keyword evidence="5" id="KW-1185">Reference proteome</keyword>
<accession>A0A1W7CXP0</accession>
<evidence type="ECO:0000259" key="3">
    <source>
        <dbReference type="Pfam" id="PF08541"/>
    </source>
</evidence>
<keyword evidence="2" id="KW-0012">Acyltransferase</keyword>